<evidence type="ECO:0000313" key="3">
    <source>
        <dbReference type="Proteomes" id="UP001176961"/>
    </source>
</evidence>
<keyword evidence="1" id="KW-0812">Transmembrane</keyword>
<organism evidence="2 3">
    <name type="scientific">Cylicocyclus nassatus</name>
    <name type="common">Nematode worm</name>
    <dbReference type="NCBI Taxonomy" id="53992"/>
    <lineage>
        <taxon>Eukaryota</taxon>
        <taxon>Metazoa</taxon>
        <taxon>Ecdysozoa</taxon>
        <taxon>Nematoda</taxon>
        <taxon>Chromadorea</taxon>
        <taxon>Rhabditida</taxon>
        <taxon>Rhabditina</taxon>
        <taxon>Rhabditomorpha</taxon>
        <taxon>Strongyloidea</taxon>
        <taxon>Strongylidae</taxon>
        <taxon>Cylicocyclus</taxon>
    </lineage>
</organism>
<evidence type="ECO:0000313" key="2">
    <source>
        <dbReference type="EMBL" id="CAJ0592503.1"/>
    </source>
</evidence>
<keyword evidence="1" id="KW-0472">Membrane</keyword>
<dbReference type="EMBL" id="CATQJL010000112">
    <property type="protein sequence ID" value="CAJ0592503.1"/>
    <property type="molecule type" value="Genomic_DNA"/>
</dbReference>
<feature type="transmembrane region" description="Helical" evidence="1">
    <location>
        <begin position="35"/>
        <end position="52"/>
    </location>
</feature>
<protein>
    <submittedName>
        <fullName evidence="2">Uncharacterized protein</fullName>
    </submittedName>
</protein>
<evidence type="ECO:0000256" key="1">
    <source>
        <dbReference type="SAM" id="Phobius"/>
    </source>
</evidence>
<name>A0AA36DSD6_CYLNA</name>
<dbReference type="AlphaFoldDB" id="A0AA36DSD6"/>
<dbReference type="Proteomes" id="UP001176961">
    <property type="component" value="Unassembled WGS sequence"/>
</dbReference>
<proteinExistence type="predicted"/>
<comment type="caution">
    <text evidence="2">The sequence shown here is derived from an EMBL/GenBank/DDBJ whole genome shotgun (WGS) entry which is preliminary data.</text>
</comment>
<keyword evidence="3" id="KW-1185">Reference proteome</keyword>
<gene>
    <name evidence="2" type="ORF">CYNAS_LOCUS4486</name>
</gene>
<sequence length="82" mass="9282">MIALDIIVIAIQGLPADPLFTLTSSPMDVTPHQNTNIIVVFVACFMRCIILLRSQRGLYEKLWRTTSCRVLINQSIPHRADM</sequence>
<keyword evidence="1" id="KW-1133">Transmembrane helix</keyword>
<reference evidence="2" key="1">
    <citation type="submission" date="2023-07" db="EMBL/GenBank/DDBJ databases">
        <authorList>
            <consortium name="CYATHOMIX"/>
        </authorList>
    </citation>
    <scope>NUCLEOTIDE SEQUENCE</scope>
    <source>
        <strain evidence="2">N/A</strain>
    </source>
</reference>
<accession>A0AA36DSD6</accession>